<feature type="region of interest" description="Disordered" evidence="1">
    <location>
        <begin position="391"/>
        <end position="458"/>
    </location>
</feature>
<dbReference type="EMBL" id="ML742050">
    <property type="protein sequence ID" value="KAE8152611.1"/>
    <property type="molecule type" value="Genomic_DNA"/>
</dbReference>
<accession>A0A5N6U2Y9</accession>
<name>A0A5N6U2Y9_ASPAV</name>
<feature type="compositionally biased region" description="Basic and acidic residues" evidence="1">
    <location>
        <begin position="425"/>
        <end position="441"/>
    </location>
</feature>
<evidence type="ECO:0000256" key="1">
    <source>
        <dbReference type="SAM" id="MobiDB-lite"/>
    </source>
</evidence>
<proteinExistence type="predicted"/>
<feature type="compositionally biased region" description="Low complexity" evidence="1">
    <location>
        <begin position="63"/>
        <end position="81"/>
    </location>
</feature>
<keyword evidence="3" id="KW-1185">Reference proteome</keyword>
<protein>
    <recommendedName>
        <fullName evidence="4">Autophagy-related protein Atg28</fullName>
    </recommendedName>
</protein>
<evidence type="ECO:0008006" key="4">
    <source>
        <dbReference type="Google" id="ProtNLM"/>
    </source>
</evidence>
<sequence length="458" mass="51905">MSTHLPQQSNKHLLDLPLRASTYHRDPLIYIDRQSRHIQRNLQVLIDAQSEGLLAGLRGAAQPDGTPTSGSYTPPTDPSSSHALPTVPIRQPVPKKIGLRAAREGIFKSIYDLLKLREEEKEILTVRVLERTDALDEISGYSLKKVGLEEAISKIHSDGGSQSAHDLRQESHTLESEIHETETRLLQMKARHRFVLQELAQMENSVESKLSSYKESLSLLESDIRRFLQNPPVPPQSVTNDATFYTLNPKRRTLDMAQDYWETERLELRKRQKNVDLEIQALEAGGGVWKQVVGEVSSFEKRLKIAMRRAIQSRQSSESNGLFEGGTESDHVRGILEDLKNTTVHVVQYLDVAEEKDWKLLVCCIATELEALREAREMLLDIFPMSDEDAWATPEQEVSDKPRGDNDNNSQSDPLGADNPEPPEDLLRDTYQRTSDVHPRSDDDEDDEPDPAWLLPET</sequence>
<gene>
    <name evidence="2" type="ORF">BDV25DRAFT_150724</name>
</gene>
<evidence type="ECO:0000313" key="2">
    <source>
        <dbReference type="EMBL" id="KAE8152611.1"/>
    </source>
</evidence>
<reference evidence="2 3" key="1">
    <citation type="submission" date="2019-04" db="EMBL/GenBank/DDBJ databases">
        <title>Friends and foes A comparative genomics study of 23 Aspergillus species from section Flavi.</title>
        <authorList>
            <consortium name="DOE Joint Genome Institute"/>
            <person name="Kjaerbolling I."/>
            <person name="Vesth T."/>
            <person name="Frisvad J.C."/>
            <person name="Nybo J.L."/>
            <person name="Theobald S."/>
            <person name="Kildgaard S."/>
            <person name="Isbrandt T."/>
            <person name="Kuo A."/>
            <person name="Sato A."/>
            <person name="Lyhne E.K."/>
            <person name="Kogle M.E."/>
            <person name="Wiebenga A."/>
            <person name="Kun R.S."/>
            <person name="Lubbers R.J."/>
            <person name="Makela M.R."/>
            <person name="Barry K."/>
            <person name="Chovatia M."/>
            <person name="Clum A."/>
            <person name="Daum C."/>
            <person name="Haridas S."/>
            <person name="He G."/>
            <person name="LaButti K."/>
            <person name="Lipzen A."/>
            <person name="Mondo S."/>
            <person name="Riley R."/>
            <person name="Salamov A."/>
            <person name="Simmons B.A."/>
            <person name="Magnuson J.K."/>
            <person name="Henrissat B."/>
            <person name="Mortensen U.H."/>
            <person name="Larsen T.O."/>
            <person name="Devries R.P."/>
            <person name="Grigoriev I.V."/>
            <person name="Machida M."/>
            <person name="Baker S.E."/>
            <person name="Andersen M.R."/>
        </authorList>
    </citation>
    <scope>NUCLEOTIDE SEQUENCE [LARGE SCALE GENOMIC DNA]</scope>
    <source>
        <strain evidence="2 3">IBT 18842</strain>
    </source>
</reference>
<dbReference type="Proteomes" id="UP000325780">
    <property type="component" value="Unassembled WGS sequence"/>
</dbReference>
<dbReference type="AlphaFoldDB" id="A0A5N6U2Y9"/>
<feature type="region of interest" description="Disordered" evidence="1">
    <location>
        <begin position="58"/>
        <end position="87"/>
    </location>
</feature>
<dbReference type="OrthoDB" id="5342758at2759"/>
<organism evidence="2 3">
    <name type="scientific">Aspergillus avenaceus</name>
    <dbReference type="NCBI Taxonomy" id="36643"/>
    <lineage>
        <taxon>Eukaryota</taxon>
        <taxon>Fungi</taxon>
        <taxon>Dikarya</taxon>
        <taxon>Ascomycota</taxon>
        <taxon>Pezizomycotina</taxon>
        <taxon>Eurotiomycetes</taxon>
        <taxon>Eurotiomycetidae</taxon>
        <taxon>Eurotiales</taxon>
        <taxon>Aspergillaceae</taxon>
        <taxon>Aspergillus</taxon>
        <taxon>Aspergillus subgen. Circumdati</taxon>
    </lineage>
</organism>
<evidence type="ECO:0000313" key="3">
    <source>
        <dbReference type="Proteomes" id="UP000325780"/>
    </source>
</evidence>